<proteinExistence type="predicted"/>
<dbReference type="EMBL" id="CP066802">
    <property type="protein sequence ID" value="QQM68374.1"/>
    <property type="molecule type" value="Genomic_DNA"/>
</dbReference>
<gene>
    <name evidence="1" type="ORF">JG540_06010</name>
</gene>
<evidence type="ECO:0000313" key="1">
    <source>
        <dbReference type="EMBL" id="QQM68374.1"/>
    </source>
</evidence>
<keyword evidence="2" id="KW-1185">Reference proteome</keyword>
<protein>
    <submittedName>
        <fullName evidence="1">Uncharacterized protein</fullName>
    </submittedName>
</protein>
<accession>A0A7T7MBT1</accession>
<name>A0A7T7MBT1_9ACTO</name>
<dbReference type="KEGG" id="awe:JG540_06010"/>
<dbReference type="Proteomes" id="UP000595895">
    <property type="component" value="Chromosome"/>
</dbReference>
<organism evidence="1 2">
    <name type="scientific">Actinomyces weissii</name>
    <dbReference type="NCBI Taxonomy" id="675090"/>
    <lineage>
        <taxon>Bacteria</taxon>
        <taxon>Bacillati</taxon>
        <taxon>Actinomycetota</taxon>
        <taxon>Actinomycetes</taxon>
        <taxon>Actinomycetales</taxon>
        <taxon>Actinomycetaceae</taxon>
        <taxon>Actinomyces</taxon>
    </lineage>
</organism>
<sequence length="231" mass="23976">MSPTEPPVAVLLALWASCPSSRGLDVLQGPDGAHDVRLPSGTSLPLAELLPGLRPLRRAVALLPSPAAPVVASPAAMAAGQAVLLTSSNESLLLVPCAVGTSTTWLVEELVAPVPQLSAGQARRQVQAALNEAVDALVALDLARERPELADRLNDVVTAVLPPSLVPPGLGARDRDLLERSLRLSALCELALQDDGAASTAAQASSRAQVLRPLLDTARQGVMAATDWWAR</sequence>
<dbReference type="AlphaFoldDB" id="A0A7T7MBT1"/>
<reference evidence="1 2" key="1">
    <citation type="submission" date="2020-12" db="EMBL/GenBank/DDBJ databases">
        <authorList>
            <person name="Zhou J."/>
        </authorList>
    </citation>
    <scope>NUCLEOTIDE SEQUENCE [LARGE SCALE GENOMIC DNA]</scope>
    <source>
        <strain evidence="1 2">CCUG 61299</strain>
    </source>
</reference>
<evidence type="ECO:0000313" key="2">
    <source>
        <dbReference type="Proteomes" id="UP000595895"/>
    </source>
</evidence>